<dbReference type="InterPro" id="IPR027417">
    <property type="entry name" value="P-loop_NTPase"/>
</dbReference>
<feature type="domain" description="ABC transmembrane type-1" evidence="10">
    <location>
        <begin position="13"/>
        <end position="288"/>
    </location>
</feature>
<keyword evidence="5" id="KW-0067">ATP-binding</keyword>
<keyword evidence="12" id="KW-1185">Reference proteome</keyword>
<evidence type="ECO:0000256" key="4">
    <source>
        <dbReference type="ARBA" id="ARBA00022741"/>
    </source>
</evidence>
<keyword evidence="7 8" id="KW-0472">Membrane</keyword>
<dbReference type="InterPro" id="IPR003439">
    <property type="entry name" value="ABC_transporter-like_ATP-bd"/>
</dbReference>
<dbReference type="PROSITE" id="PS50893">
    <property type="entry name" value="ABC_TRANSPORTER_2"/>
    <property type="match status" value="1"/>
</dbReference>
<evidence type="ECO:0000256" key="3">
    <source>
        <dbReference type="ARBA" id="ARBA00022692"/>
    </source>
</evidence>
<comment type="subcellular location">
    <subcellularLocation>
        <location evidence="1">Cell membrane</location>
        <topology evidence="1">Multi-pass membrane protein</topology>
    </subcellularLocation>
</comment>
<feature type="transmembrane region" description="Helical" evidence="8">
    <location>
        <begin position="235"/>
        <end position="254"/>
    </location>
</feature>
<evidence type="ECO:0000259" key="9">
    <source>
        <dbReference type="PROSITE" id="PS50893"/>
    </source>
</evidence>
<evidence type="ECO:0000256" key="7">
    <source>
        <dbReference type="ARBA" id="ARBA00023136"/>
    </source>
</evidence>
<dbReference type="OrthoDB" id="9760776at2"/>
<sequence length="542" mass="59951">MNLLRMLLRSSRLALVLAVVTGLASGASSAGLLALTGAALVGKAQGMGWYFAALCGVALLSRFASHAVLNGMHHGLVFQMRTELGRRMLATPLRRLEELGSHRLLAALTGDISFVGAGLMLLPQLIIHLAILLGCLGYMAWLSRPLLLATLGFMAVGIGTYLLPARRSLGLMRTARELYDRLLKHFDTLSEGTKELKMHRERRLAFLREDLVGTSAALRKVDALSGAIDAANSSWGMLLFFAIIGLLLFVMPTFGGVDAATLTGFSLTILYMQQPLDSVLNSFHGVGQATVALSKLDALGLGQEPPELQGPLESPRAFERLELRGITHAYRRDHEDGRFLLGPIDLTIRPGELVFLVGGNGSGKTTLAKLLIGLYAPESGAVVLDGKPLSDERDWERYRQLFSSVFVDFCLFDRMLGLEREDLTEQAQRYLERLQLTHKVRIEAGALSTTSLSQGQRKRLALLTAYLEDRPFYLFDEWAADQDPIFKALFYEQLLPDLKRRGKAVLVITHDDRYFHVADRLLRLEYGQLLPEEKQAVRQHGS</sequence>
<dbReference type="PROSITE" id="PS50929">
    <property type="entry name" value="ABC_TM1F"/>
    <property type="match status" value="1"/>
</dbReference>
<evidence type="ECO:0000313" key="11">
    <source>
        <dbReference type="EMBL" id="RKH37232.1"/>
    </source>
</evidence>
<dbReference type="InterPro" id="IPR017871">
    <property type="entry name" value="ABC_transporter-like_CS"/>
</dbReference>
<feature type="domain" description="ABC transporter" evidence="9">
    <location>
        <begin position="321"/>
        <end position="540"/>
    </location>
</feature>
<dbReference type="PANTHER" id="PTHR43553:SF11">
    <property type="entry name" value="ABC TRANSPORTER ATP-BINDING_PERMEASE PROTEIN YOJI"/>
    <property type="match status" value="1"/>
</dbReference>
<evidence type="ECO:0000256" key="8">
    <source>
        <dbReference type="SAM" id="Phobius"/>
    </source>
</evidence>
<dbReference type="GO" id="GO:0140359">
    <property type="term" value="F:ABC-type transporter activity"/>
    <property type="evidence" value="ECO:0007669"/>
    <property type="project" value="InterPro"/>
</dbReference>
<accession>A0A3A8NB76</accession>
<dbReference type="InterPro" id="IPR015856">
    <property type="entry name" value="ABC_transpr_CbiO/EcfA_su"/>
</dbReference>
<dbReference type="SMART" id="SM00382">
    <property type="entry name" value="AAA"/>
    <property type="match status" value="1"/>
</dbReference>
<dbReference type="GO" id="GO:0016887">
    <property type="term" value="F:ATP hydrolysis activity"/>
    <property type="evidence" value="ECO:0007669"/>
    <property type="project" value="InterPro"/>
</dbReference>
<dbReference type="GO" id="GO:0005524">
    <property type="term" value="F:ATP binding"/>
    <property type="evidence" value="ECO:0007669"/>
    <property type="project" value="UniProtKB-KW"/>
</dbReference>
<reference evidence="12" key="1">
    <citation type="submission" date="2018-09" db="EMBL/GenBank/DDBJ databases">
        <authorList>
            <person name="Livingstone P.G."/>
            <person name="Whitworth D.E."/>
        </authorList>
    </citation>
    <scope>NUCLEOTIDE SEQUENCE [LARGE SCALE GENOMIC DNA]</scope>
    <source>
        <strain evidence="12">CA040B</strain>
    </source>
</reference>
<dbReference type="Pfam" id="PF00005">
    <property type="entry name" value="ABC_tran"/>
    <property type="match status" value="1"/>
</dbReference>
<feature type="transmembrane region" description="Helical" evidence="8">
    <location>
        <begin position="146"/>
        <end position="163"/>
    </location>
</feature>
<dbReference type="SUPFAM" id="SSF90123">
    <property type="entry name" value="ABC transporter transmembrane region"/>
    <property type="match status" value="1"/>
</dbReference>
<proteinExistence type="predicted"/>
<keyword evidence="6 8" id="KW-1133">Transmembrane helix</keyword>
<dbReference type="PROSITE" id="PS00211">
    <property type="entry name" value="ABC_TRANSPORTER_1"/>
    <property type="match status" value="1"/>
</dbReference>
<evidence type="ECO:0000256" key="1">
    <source>
        <dbReference type="ARBA" id="ARBA00004651"/>
    </source>
</evidence>
<dbReference type="Proteomes" id="UP000273405">
    <property type="component" value="Unassembled WGS sequence"/>
</dbReference>
<keyword evidence="2" id="KW-0813">Transport</keyword>
<feature type="transmembrane region" description="Helical" evidence="8">
    <location>
        <begin position="112"/>
        <end position="140"/>
    </location>
</feature>
<dbReference type="PANTHER" id="PTHR43553">
    <property type="entry name" value="HEAVY METAL TRANSPORTER"/>
    <property type="match status" value="1"/>
</dbReference>
<dbReference type="NCBIfam" id="TIGR01194">
    <property type="entry name" value="cyc_pep_trnsptr"/>
    <property type="match status" value="1"/>
</dbReference>
<dbReference type="InterPro" id="IPR050095">
    <property type="entry name" value="ECF_ABC_transporter_ATP-bd"/>
</dbReference>
<dbReference type="Gene3D" id="1.20.1560.10">
    <property type="entry name" value="ABC transporter type 1, transmembrane domain"/>
    <property type="match status" value="1"/>
</dbReference>
<comment type="caution">
    <text evidence="11">The sequence shown here is derived from an EMBL/GenBank/DDBJ whole genome shotgun (WGS) entry which is preliminary data.</text>
</comment>
<dbReference type="GO" id="GO:1904680">
    <property type="term" value="F:peptide transmembrane transporter activity"/>
    <property type="evidence" value="ECO:0007669"/>
    <property type="project" value="InterPro"/>
</dbReference>
<evidence type="ECO:0000313" key="12">
    <source>
        <dbReference type="Proteomes" id="UP000273405"/>
    </source>
</evidence>
<dbReference type="CDD" id="cd03225">
    <property type="entry name" value="ABC_cobalt_CbiO_domain1"/>
    <property type="match status" value="1"/>
</dbReference>
<gene>
    <name evidence="11" type="ORF">D7X12_30255</name>
</gene>
<dbReference type="Gene3D" id="3.40.50.300">
    <property type="entry name" value="P-loop containing nucleotide triphosphate hydrolases"/>
    <property type="match status" value="1"/>
</dbReference>
<protein>
    <submittedName>
        <fullName evidence="11">Cyclic peptide export ABC transporter</fullName>
    </submittedName>
</protein>
<dbReference type="GO" id="GO:0015833">
    <property type="term" value="P:peptide transport"/>
    <property type="evidence" value="ECO:0007669"/>
    <property type="project" value="InterPro"/>
</dbReference>
<evidence type="ECO:0000256" key="5">
    <source>
        <dbReference type="ARBA" id="ARBA00022840"/>
    </source>
</evidence>
<dbReference type="InterPro" id="IPR011527">
    <property type="entry name" value="ABC1_TM_dom"/>
</dbReference>
<dbReference type="EMBL" id="RAWG01000253">
    <property type="protein sequence ID" value="RKH37232.1"/>
    <property type="molecule type" value="Genomic_DNA"/>
</dbReference>
<dbReference type="InterPro" id="IPR005898">
    <property type="entry name" value="Cyc_pep_transpt_SyrD/YojI"/>
</dbReference>
<dbReference type="RefSeq" id="WP_120628724.1">
    <property type="nucleotide sequence ID" value="NZ_RAWG01000253.1"/>
</dbReference>
<dbReference type="AlphaFoldDB" id="A0A3A8NB76"/>
<name>A0A3A8NB76_9BACT</name>
<evidence type="ECO:0000256" key="6">
    <source>
        <dbReference type="ARBA" id="ARBA00022989"/>
    </source>
</evidence>
<keyword evidence="4" id="KW-0547">Nucleotide-binding</keyword>
<evidence type="ECO:0000259" key="10">
    <source>
        <dbReference type="PROSITE" id="PS50929"/>
    </source>
</evidence>
<feature type="transmembrane region" description="Helical" evidence="8">
    <location>
        <begin position="48"/>
        <end position="69"/>
    </location>
</feature>
<dbReference type="SUPFAM" id="SSF52540">
    <property type="entry name" value="P-loop containing nucleoside triphosphate hydrolases"/>
    <property type="match status" value="1"/>
</dbReference>
<dbReference type="InterPro" id="IPR003593">
    <property type="entry name" value="AAA+_ATPase"/>
</dbReference>
<dbReference type="InterPro" id="IPR036640">
    <property type="entry name" value="ABC1_TM_sf"/>
</dbReference>
<organism evidence="11 12">
    <name type="scientific">Corallococcus sicarius</name>
    <dbReference type="NCBI Taxonomy" id="2316726"/>
    <lineage>
        <taxon>Bacteria</taxon>
        <taxon>Pseudomonadati</taxon>
        <taxon>Myxococcota</taxon>
        <taxon>Myxococcia</taxon>
        <taxon>Myxococcales</taxon>
        <taxon>Cystobacterineae</taxon>
        <taxon>Myxococcaceae</taxon>
        <taxon>Corallococcus</taxon>
    </lineage>
</organism>
<dbReference type="GO" id="GO:0043190">
    <property type="term" value="C:ATP-binding cassette (ABC) transporter complex"/>
    <property type="evidence" value="ECO:0007669"/>
    <property type="project" value="TreeGrafter"/>
</dbReference>
<evidence type="ECO:0000256" key="2">
    <source>
        <dbReference type="ARBA" id="ARBA00022448"/>
    </source>
</evidence>
<keyword evidence="3 8" id="KW-0812">Transmembrane</keyword>